<dbReference type="CDD" id="cd08422">
    <property type="entry name" value="PBP2_CrgA_like"/>
    <property type="match status" value="1"/>
</dbReference>
<dbReference type="GO" id="GO:0003700">
    <property type="term" value="F:DNA-binding transcription factor activity"/>
    <property type="evidence" value="ECO:0007669"/>
    <property type="project" value="InterPro"/>
</dbReference>
<evidence type="ECO:0000256" key="1">
    <source>
        <dbReference type="ARBA" id="ARBA00009437"/>
    </source>
</evidence>
<accession>A0A369C335</accession>
<dbReference type="Gene3D" id="3.40.190.290">
    <property type="match status" value="1"/>
</dbReference>
<evidence type="ECO:0000259" key="6">
    <source>
        <dbReference type="PROSITE" id="PS50931"/>
    </source>
</evidence>
<dbReference type="Gene3D" id="1.10.10.10">
    <property type="entry name" value="Winged helix-like DNA-binding domain superfamily/Winged helix DNA-binding domain"/>
    <property type="match status" value="1"/>
</dbReference>
<dbReference type="PRINTS" id="PR00039">
    <property type="entry name" value="HTHLYSR"/>
</dbReference>
<dbReference type="GO" id="GO:0043565">
    <property type="term" value="F:sequence-specific DNA binding"/>
    <property type="evidence" value="ECO:0007669"/>
    <property type="project" value="TreeGrafter"/>
</dbReference>
<dbReference type="PANTHER" id="PTHR30537">
    <property type="entry name" value="HTH-TYPE TRANSCRIPTIONAL REGULATOR"/>
    <property type="match status" value="1"/>
</dbReference>
<dbReference type="Proteomes" id="UP000252707">
    <property type="component" value="Unassembled WGS sequence"/>
</dbReference>
<dbReference type="OrthoDB" id="8885940at2"/>
<organism evidence="7 8">
    <name type="scientific">Thioalbus denitrificans</name>
    <dbReference type="NCBI Taxonomy" id="547122"/>
    <lineage>
        <taxon>Bacteria</taxon>
        <taxon>Pseudomonadati</taxon>
        <taxon>Pseudomonadota</taxon>
        <taxon>Gammaproteobacteria</taxon>
        <taxon>Chromatiales</taxon>
        <taxon>Ectothiorhodospiraceae</taxon>
        <taxon>Thioalbus</taxon>
    </lineage>
</organism>
<dbReference type="InterPro" id="IPR000847">
    <property type="entry name" value="LysR_HTH_N"/>
</dbReference>
<feature type="coiled-coil region" evidence="5">
    <location>
        <begin position="23"/>
        <end position="89"/>
    </location>
</feature>
<comment type="similarity">
    <text evidence="1">Belongs to the LysR transcriptional regulatory family.</text>
</comment>
<dbReference type="Pfam" id="PF03466">
    <property type="entry name" value="LysR_substrate"/>
    <property type="match status" value="1"/>
</dbReference>
<evidence type="ECO:0000256" key="3">
    <source>
        <dbReference type="ARBA" id="ARBA00023125"/>
    </source>
</evidence>
<proteinExistence type="inferred from homology"/>
<dbReference type="InterPro" id="IPR058163">
    <property type="entry name" value="LysR-type_TF_proteobact-type"/>
</dbReference>
<dbReference type="PANTHER" id="PTHR30537:SF5">
    <property type="entry name" value="HTH-TYPE TRANSCRIPTIONAL ACTIVATOR TTDR-RELATED"/>
    <property type="match status" value="1"/>
</dbReference>
<dbReference type="PROSITE" id="PS50931">
    <property type="entry name" value="HTH_LYSR"/>
    <property type="match status" value="1"/>
</dbReference>
<name>A0A369C335_9GAMM</name>
<keyword evidence="8" id="KW-1185">Reference proteome</keyword>
<feature type="domain" description="HTH lysR-type" evidence="6">
    <location>
        <begin position="1"/>
        <end position="59"/>
    </location>
</feature>
<dbReference type="EMBL" id="QPJY01000007">
    <property type="protein sequence ID" value="RCX28309.1"/>
    <property type="molecule type" value="Genomic_DNA"/>
</dbReference>
<evidence type="ECO:0000256" key="4">
    <source>
        <dbReference type="ARBA" id="ARBA00023163"/>
    </source>
</evidence>
<dbReference type="FunFam" id="1.10.10.10:FF:000001">
    <property type="entry name" value="LysR family transcriptional regulator"/>
    <property type="match status" value="1"/>
</dbReference>
<keyword evidence="5" id="KW-0175">Coiled coil</keyword>
<keyword evidence="3" id="KW-0238">DNA-binding</keyword>
<dbReference type="FunFam" id="3.40.190.290:FF:000001">
    <property type="entry name" value="Transcriptional regulator, LysR family"/>
    <property type="match status" value="1"/>
</dbReference>
<dbReference type="InterPro" id="IPR036388">
    <property type="entry name" value="WH-like_DNA-bd_sf"/>
</dbReference>
<dbReference type="AlphaFoldDB" id="A0A369C335"/>
<reference evidence="7 8" key="1">
    <citation type="submission" date="2018-07" db="EMBL/GenBank/DDBJ databases">
        <title>Genomic Encyclopedia of Type Strains, Phase IV (KMG-IV): sequencing the most valuable type-strain genomes for metagenomic binning, comparative biology and taxonomic classification.</title>
        <authorList>
            <person name="Goeker M."/>
        </authorList>
    </citation>
    <scope>NUCLEOTIDE SEQUENCE [LARGE SCALE GENOMIC DNA]</scope>
    <source>
        <strain evidence="7 8">DSM 26407</strain>
    </source>
</reference>
<dbReference type="GO" id="GO:0006351">
    <property type="term" value="P:DNA-templated transcription"/>
    <property type="evidence" value="ECO:0007669"/>
    <property type="project" value="TreeGrafter"/>
</dbReference>
<dbReference type="SUPFAM" id="SSF46785">
    <property type="entry name" value="Winged helix' DNA-binding domain"/>
    <property type="match status" value="1"/>
</dbReference>
<protein>
    <submittedName>
        <fullName evidence="7">LysR family transcriptional regulator</fullName>
    </submittedName>
</protein>
<comment type="caution">
    <text evidence="7">The sequence shown here is derived from an EMBL/GenBank/DDBJ whole genome shotgun (WGS) entry which is preliminary data.</text>
</comment>
<keyword evidence="4" id="KW-0804">Transcription</keyword>
<evidence type="ECO:0000313" key="8">
    <source>
        <dbReference type="Proteomes" id="UP000252707"/>
    </source>
</evidence>
<keyword evidence="2" id="KW-0805">Transcription regulation</keyword>
<dbReference type="SUPFAM" id="SSF53850">
    <property type="entry name" value="Periplasmic binding protein-like II"/>
    <property type="match status" value="1"/>
</dbReference>
<dbReference type="InterPro" id="IPR005119">
    <property type="entry name" value="LysR_subst-bd"/>
</dbReference>
<evidence type="ECO:0000256" key="5">
    <source>
        <dbReference type="SAM" id="Coils"/>
    </source>
</evidence>
<dbReference type="InterPro" id="IPR036390">
    <property type="entry name" value="WH_DNA-bd_sf"/>
</dbReference>
<sequence length="313" mass="34090">MDRFEALQTFVAVVEAGQFNAAAERLGCNNSAVSRRIAELENRLGAQLLTRTTRRLALTDAGRALYERAVRLLAELEETEQSVAAEQAALTGRLRLAAPLSFGLLHLPSILNAFMAEHPGVELDIRLDDREVNLVEEGVDLALRIGHLADSTLVARPLAPIRFVTCASPGYLARHGVPREPADLARHPCLVYGYLPEPQLWRYTGPDGGSVAVRVPLRMRANNGDLLLSAAAAGLGVCLQPTFLAYRAVLEGRLTPLLPGYTVPAATAYAVYPSRRHVPRRVRALIDFLANQIGARPYWDEGLFDGAAEGTNR</sequence>
<dbReference type="RefSeq" id="WP_114280250.1">
    <property type="nucleotide sequence ID" value="NZ_QPJY01000007.1"/>
</dbReference>
<gene>
    <name evidence="7" type="ORF">DFQ59_10752</name>
</gene>
<evidence type="ECO:0000256" key="2">
    <source>
        <dbReference type="ARBA" id="ARBA00023015"/>
    </source>
</evidence>
<dbReference type="Pfam" id="PF00126">
    <property type="entry name" value="HTH_1"/>
    <property type="match status" value="1"/>
</dbReference>
<evidence type="ECO:0000313" key="7">
    <source>
        <dbReference type="EMBL" id="RCX28309.1"/>
    </source>
</evidence>